<feature type="region of interest" description="Disordered" evidence="3">
    <location>
        <begin position="1"/>
        <end position="145"/>
    </location>
</feature>
<dbReference type="Ensembl" id="ENSSSCT00025026168.1">
    <property type="protein sequence ID" value="ENSSSCP00025011058.1"/>
    <property type="gene ID" value="ENSSSCG00025019255.1"/>
</dbReference>
<feature type="region of interest" description="Disordered" evidence="3">
    <location>
        <begin position="244"/>
        <end position="395"/>
    </location>
</feature>
<evidence type="ECO:0000313" key="5">
    <source>
        <dbReference type="Ensembl" id="ENSSSCP00070030348.1"/>
    </source>
</evidence>
<dbReference type="Proteomes" id="UP000694724">
    <property type="component" value="Unplaced"/>
</dbReference>
<dbReference type="CDD" id="cd00086">
    <property type="entry name" value="homeodomain"/>
    <property type="match status" value="1"/>
</dbReference>
<dbReference type="InterPro" id="IPR042988">
    <property type="entry name" value="NOBOX"/>
</dbReference>
<gene>
    <name evidence="5" type="primary">NOBOX</name>
</gene>
<keyword evidence="1 2" id="KW-0238">DNA-binding</keyword>
<organism evidence="5 6">
    <name type="scientific">Sus scrofa</name>
    <name type="common">Pig</name>
    <dbReference type="NCBI Taxonomy" id="9823"/>
    <lineage>
        <taxon>Eukaryota</taxon>
        <taxon>Metazoa</taxon>
        <taxon>Chordata</taxon>
        <taxon>Craniata</taxon>
        <taxon>Vertebrata</taxon>
        <taxon>Euteleostomi</taxon>
        <taxon>Mammalia</taxon>
        <taxon>Eutheria</taxon>
        <taxon>Laurasiatheria</taxon>
        <taxon>Artiodactyla</taxon>
        <taxon>Suina</taxon>
        <taxon>Suidae</taxon>
        <taxon>Sus</taxon>
    </lineage>
</organism>
<evidence type="ECO:0000256" key="2">
    <source>
        <dbReference type="RuleBase" id="RU000682"/>
    </source>
</evidence>
<feature type="domain" description="Homeobox" evidence="4">
    <location>
        <begin position="186"/>
        <end position="246"/>
    </location>
</feature>
<dbReference type="PROSITE" id="PS50071">
    <property type="entry name" value="HOMEOBOX_2"/>
    <property type="match status" value="1"/>
</dbReference>
<dbReference type="Gene3D" id="1.10.10.60">
    <property type="entry name" value="Homeodomain-like"/>
    <property type="match status" value="1"/>
</dbReference>
<feature type="compositionally biased region" description="Polar residues" evidence="3">
    <location>
        <begin position="306"/>
        <end position="318"/>
    </location>
</feature>
<dbReference type="AlphaFoldDB" id="A0A4X1UJZ3"/>
<dbReference type="PANTHER" id="PTHR47060">
    <property type="entry name" value="HOMEOBOX PROTEIN NOBOX"/>
    <property type="match status" value="1"/>
</dbReference>
<dbReference type="InterPro" id="IPR009057">
    <property type="entry name" value="Homeodomain-like_sf"/>
</dbReference>
<dbReference type="GO" id="GO:0003700">
    <property type="term" value="F:DNA-binding transcription factor activity"/>
    <property type="evidence" value="ECO:0007669"/>
    <property type="project" value="InterPro"/>
</dbReference>
<dbReference type="Ensembl" id="ENSSSCT00065031791.1">
    <property type="protein sequence ID" value="ENSSSCP00065013010.1"/>
    <property type="gene ID" value="ENSSSCG00065023879.1"/>
</dbReference>
<keyword evidence="1 2" id="KW-0539">Nucleus</keyword>
<dbReference type="Pfam" id="PF00046">
    <property type="entry name" value="Homeodomain"/>
    <property type="match status" value="1"/>
</dbReference>
<dbReference type="Ensembl" id="ENSSSCT00035095803.1">
    <property type="protein sequence ID" value="ENSSSCP00035040306.1"/>
    <property type="gene ID" value="ENSSSCG00035070864.1"/>
</dbReference>
<proteinExistence type="predicted"/>
<dbReference type="Ensembl" id="ENSSSCT00055002266.1">
    <property type="protein sequence ID" value="ENSSSCP00055001717.1"/>
    <property type="gene ID" value="ENSSSCG00055001254.1"/>
</dbReference>
<sequence length="572" mass="61559">MEPTGEQQGQEGGGKPPAARLEEEEELQRSSTPPTPPVGQKAPGEDEPLSCMISREKKPSEASGEMAGPDVGRASQAARSGVAHKDRALAPPRARPQGERCPLPVRKGKLGKRPYSPAPGKQKKPNAAGLASTASPSIPDAARDTYNPVPCGSGWGSCHLADLLSSLTQNNQNTDQKTRSPEAICQGRKKTRTLYRSDQLEELEKFFQEDHYPDSEKRREIAQTVNVAPQRIMVWFQNRRAKWRKVEKMNGKENKDTPAGAEPSPTSNQGSSAAEPPPAVPTDPEPEIFPQEPPLDPLPEPPMLLTSDQALAPSQESAVTPPLFSPPPVRRANLSFSLGSDQTPQQMPLLLDTPGSDSSHKDGPCGSWGTSIMPPPACSYSEDLEPQDYQPSNQPGPFPFPHAPQTQLFQPPQPQFPYLQPFPFHMPSSLMPLLPEDPLFALSFGSNANTARSYFPGPPQGQFLLQPPAGNMGTVPWNDPCLPDLPFPGPFCPQALGSPPGIEDYFPDLFAAPYAQALGRQPSPGLARLPEGARPGAGPLLSKAQEEPPTSSAELPSAPEEGREEDQSSHGP</sequence>
<reference evidence="5" key="2">
    <citation type="submission" date="2025-05" db="UniProtKB">
        <authorList>
            <consortium name="Ensembl"/>
        </authorList>
    </citation>
    <scope>IDENTIFICATION</scope>
</reference>
<feature type="region of interest" description="Disordered" evidence="3">
    <location>
        <begin position="520"/>
        <end position="572"/>
    </location>
</feature>
<dbReference type="Proteomes" id="UP000694725">
    <property type="component" value="Unplaced"/>
</dbReference>
<dbReference type="Proteomes" id="UP000694727">
    <property type="component" value="Unplaced"/>
</dbReference>
<dbReference type="Proteomes" id="UP000314985">
    <property type="component" value="Chromosome 9"/>
</dbReference>
<dbReference type="PANTHER" id="PTHR47060:SF1">
    <property type="entry name" value="HOMEOBOX PROTEIN NOBOX"/>
    <property type="match status" value="1"/>
</dbReference>
<dbReference type="Ensembl" id="ENSSSCT00070036294.1">
    <property type="protein sequence ID" value="ENSSSCP00070030348.1"/>
    <property type="gene ID" value="ENSSSCG00070018383.1"/>
</dbReference>
<evidence type="ECO:0000259" key="4">
    <source>
        <dbReference type="PROSITE" id="PS50071"/>
    </source>
</evidence>
<dbReference type="InterPro" id="IPR001356">
    <property type="entry name" value="HD"/>
</dbReference>
<name>A0A4X1UJZ3_PIG</name>
<dbReference type="FunFam" id="1.10.10.60:FF:000396">
    <property type="entry name" value="NOBOX oogenesis homeobox"/>
    <property type="match status" value="1"/>
</dbReference>
<feature type="compositionally biased region" description="Basic and acidic residues" evidence="3">
    <location>
        <begin position="244"/>
        <end position="256"/>
    </location>
</feature>
<feature type="compositionally biased region" description="Polar residues" evidence="3">
    <location>
        <begin position="334"/>
        <end position="346"/>
    </location>
</feature>
<evidence type="ECO:0000256" key="1">
    <source>
        <dbReference type="PROSITE-ProRule" id="PRU00108"/>
    </source>
</evidence>
<dbReference type="SUPFAM" id="SSF46689">
    <property type="entry name" value="Homeodomain-like"/>
    <property type="match status" value="1"/>
</dbReference>
<protein>
    <submittedName>
        <fullName evidence="5">NOBOX oosis homeobox</fullName>
    </submittedName>
</protein>
<feature type="compositionally biased region" description="Pro residues" evidence="3">
    <location>
        <begin position="291"/>
        <end position="302"/>
    </location>
</feature>
<evidence type="ECO:0000256" key="3">
    <source>
        <dbReference type="SAM" id="MobiDB-lite"/>
    </source>
</evidence>
<accession>A0A4X1UJZ3</accession>
<dbReference type="SMART" id="SM00389">
    <property type="entry name" value="HOX"/>
    <property type="match status" value="1"/>
</dbReference>
<evidence type="ECO:0000313" key="6">
    <source>
        <dbReference type="Proteomes" id="UP000314985"/>
    </source>
</evidence>
<reference evidence="5 6" key="1">
    <citation type="submission" date="2017-08" db="EMBL/GenBank/DDBJ databases">
        <title>USMARCv1.0.</title>
        <authorList>
            <person name="Hannum G.I."/>
            <person name="Koren S."/>
            <person name="Schroeder S.G."/>
            <person name="Chin S.C."/>
            <person name="Nonneman D.J."/>
            <person name="Becker S.A."/>
            <person name="Rosen B.D."/>
            <person name="Bickhart D.M."/>
            <person name="Putnam N.H."/>
            <person name="Green R.E."/>
            <person name="Tuggle C.K."/>
            <person name="Liu H."/>
            <person name="Rohrer G.A."/>
            <person name="Warr A."/>
            <person name="Hall R."/>
            <person name="Kim K."/>
            <person name="Hume D.A."/>
            <person name="Talbot R."/>
            <person name="Chow W."/>
            <person name="Howe K."/>
            <person name="Schwartz A.S."/>
            <person name="Watson M."/>
            <person name="Archibald A.L."/>
            <person name="Phillippy A.M."/>
            <person name="Smith T.P.L."/>
        </authorList>
    </citation>
    <scope>NUCLEOTIDE SEQUENCE [LARGE SCALE GENOMIC DNA]</scope>
</reference>
<dbReference type="GO" id="GO:0005634">
    <property type="term" value="C:nucleus"/>
    <property type="evidence" value="ECO:0007669"/>
    <property type="project" value="UniProtKB-SubCell"/>
</dbReference>
<dbReference type="GO" id="GO:0006357">
    <property type="term" value="P:regulation of transcription by RNA polymerase II"/>
    <property type="evidence" value="ECO:0007669"/>
    <property type="project" value="InterPro"/>
</dbReference>
<dbReference type="GO" id="GO:0003677">
    <property type="term" value="F:DNA binding"/>
    <property type="evidence" value="ECO:0007669"/>
    <property type="project" value="UniProtKB-UniRule"/>
</dbReference>
<dbReference type="Proteomes" id="UP000694720">
    <property type="component" value="Unplaced"/>
</dbReference>
<feature type="DNA-binding region" description="Homeobox" evidence="1">
    <location>
        <begin position="188"/>
        <end position="247"/>
    </location>
</feature>
<feature type="region of interest" description="Disordered" evidence="3">
    <location>
        <begin position="169"/>
        <end position="190"/>
    </location>
</feature>
<comment type="subcellular location">
    <subcellularLocation>
        <location evidence="1 2">Nucleus</location>
    </subcellularLocation>
</comment>
<keyword evidence="1 2" id="KW-0371">Homeobox</keyword>